<dbReference type="Proteomes" id="UP001152797">
    <property type="component" value="Unassembled WGS sequence"/>
</dbReference>
<keyword evidence="4" id="KW-1185">Reference proteome</keyword>
<evidence type="ECO:0000313" key="3">
    <source>
        <dbReference type="EMBL" id="CAL1148595.1"/>
    </source>
</evidence>
<protein>
    <submittedName>
        <fullName evidence="2">Uncharacterized protein</fullName>
    </submittedName>
</protein>
<organism evidence="2">
    <name type="scientific">Cladocopium goreaui</name>
    <dbReference type="NCBI Taxonomy" id="2562237"/>
    <lineage>
        <taxon>Eukaryota</taxon>
        <taxon>Sar</taxon>
        <taxon>Alveolata</taxon>
        <taxon>Dinophyceae</taxon>
        <taxon>Suessiales</taxon>
        <taxon>Symbiodiniaceae</taxon>
        <taxon>Cladocopium</taxon>
    </lineage>
</organism>
<comment type="caution">
    <text evidence="2">The sequence shown here is derived from an EMBL/GenBank/DDBJ whole genome shotgun (WGS) entry which is preliminary data.</text>
</comment>
<dbReference type="AlphaFoldDB" id="A0A9P1CPA9"/>
<accession>A0A9P1CPA9</accession>
<name>A0A9P1CPA9_9DINO</name>
<sequence>MTFEKMEFARMDDRLMATLAAMPTRVTKRSVTMKVGFLQDLSLRDALVLCPRKHGPESIEDAKGENRLEMLALADADPDLAADEWIVKPKLKASGQKSKGPEVASVLDDLKKKLADRKNGITAEKPEKAEVIPAPPLKRSIQEVVKCEEAKKPASVQKKPAPKKQKNQPSKVKTPKVPKKQEPRPIPAWWNDKQELLRSFPEDTEKRFASRCYHFVRKNEMRKGVSKDLATLTAQRAHQEAKDRWLKLFPNA</sequence>
<dbReference type="EMBL" id="CAMXCT030002047">
    <property type="protein sequence ID" value="CAL4782532.1"/>
    <property type="molecule type" value="Genomic_DNA"/>
</dbReference>
<evidence type="ECO:0000256" key="1">
    <source>
        <dbReference type="SAM" id="MobiDB-lite"/>
    </source>
</evidence>
<evidence type="ECO:0000313" key="2">
    <source>
        <dbReference type="EMBL" id="CAI3995220.1"/>
    </source>
</evidence>
<evidence type="ECO:0000313" key="4">
    <source>
        <dbReference type="Proteomes" id="UP001152797"/>
    </source>
</evidence>
<proteinExistence type="predicted"/>
<reference evidence="3" key="2">
    <citation type="submission" date="2024-04" db="EMBL/GenBank/DDBJ databases">
        <authorList>
            <person name="Chen Y."/>
            <person name="Shah S."/>
            <person name="Dougan E. K."/>
            <person name="Thang M."/>
            <person name="Chan C."/>
        </authorList>
    </citation>
    <scope>NUCLEOTIDE SEQUENCE [LARGE SCALE GENOMIC DNA]</scope>
</reference>
<dbReference type="EMBL" id="CAMXCT020002047">
    <property type="protein sequence ID" value="CAL1148595.1"/>
    <property type="molecule type" value="Genomic_DNA"/>
</dbReference>
<gene>
    <name evidence="2" type="ORF">C1SCF055_LOCUS21810</name>
</gene>
<feature type="region of interest" description="Disordered" evidence="1">
    <location>
        <begin position="149"/>
        <end position="190"/>
    </location>
</feature>
<dbReference type="EMBL" id="CAMXCT010002047">
    <property type="protein sequence ID" value="CAI3995220.1"/>
    <property type="molecule type" value="Genomic_DNA"/>
</dbReference>
<reference evidence="2" key="1">
    <citation type="submission" date="2022-10" db="EMBL/GenBank/DDBJ databases">
        <authorList>
            <person name="Chen Y."/>
            <person name="Dougan E. K."/>
            <person name="Chan C."/>
            <person name="Rhodes N."/>
            <person name="Thang M."/>
        </authorList>
    </citation>
    <scope>NUCLEOTIDE SEQUENCE</scope>
</reference>